<proteinExistence type="predicted"/>
<feature type="transmembrane region" description="Helical" evidence="2">
    <location>
        <begin position="218"/>
        <end position="235"/>
    </location>
</feature>
<keyword evidence="2" id="KW-1133">Transmembrane helix</keyword>
<evidence type="ECO:0000256" key="2">
    <source>
        <dbReference type="SAM" id="Phobius"/>
    </source>
</evidence>
<feature type="transmembrane region" description="Helical" evidence="2">
    <location>
        <begin position="241"/>
        <end position="259"/>
    </location>
</feature>
<feature type="region of interest" description="Disordered" evidence="1">
    <location>
        <begin position="1"/>
        <end position="41"/>
    </location>
</feature>
<feature type="transmembrane region" description="Helical" evidence="2">
    <location>
        <begin position="360"/>
        <end position="381"/>
    </location>
</feature>
<feature type="transmembrane region" description="Helical" evidence="2">
    <location>
        <begin position="393"/>
        <end position="417"/>
    </location>
</feature>
<feature type="transmembrane region" description="Helical" evidence="2">
    <location>
        <begin position="438"/>
        <end position="458"/>
    </location>
</feature>
<dbReference type="Proteomes" id="UP000523079">
    <property type="component" value="Unassembled WGS sequence"/>
</dbReference>
<name>A0A7W3IUC4_9ACTN</name>
<protein>
    <recommendedName>
        <fullName evidence="6">4-amino-4-deoxy-L-arabinose transferase</fullName>
    </recommendedName>
</protein>
<organism evidence="3 5">
    <name type="scientific">Microlunatus kandeliicorticis</name>
    <dbReference type="NCBI Taxonomy" id="1759536"/>
    <lineage>
        <taxon>Bacteria</taxon>
        <taxon>Bacillati</taxon>
        <taxon>Actinomycetota</taxon>
        <taxon>Actinomycetes</taxon>
        <taxon>Propionibacteriales</taxon>
        <taxon>Propionibacteriaceae</taxon>
        <taxon>Microlunatus</taxon>
    </lineage>
</organism>
<feature type="transmembrane region" description="Helical" evidence="2">
    <location>
        <begin position="195"/>
        <end position="211"/>
    </location>
</feature>
<feature type="transmembrane region" description="Helical" evidence="2">
    <location>
        <begin position="169"/>
        <end position="189"/>
    </location>
</feature>
<feature type="transmembrane region" description="Helical" evidence="2">
    <location>
        <begin position="279"/>
        <end position="303"/>
    </location>
</feature>
<evidence type="ECO:0000313" key="4">
    <source>
        <dbReference type="EMBL" id="MBA8796321.1"/>
    </source>
</evidence>
<reference evidence="3 5" key="1">
    <citation type="submission" date="2020-07" db="EMBL/GenBank/DDBJ databases">
        <title>Sequencing the genomes of 1000 actinobacteria strains.</title>
        <authorList>
            <person name="Klenk H.-P."/>
        </authorList>
    </citation>
    <scope>NUCLEOTIDE SEQUENCE [LARGE SCALE GENOMIC DNA]</scope>
    <source>
        <strain evidence="3 5">DSM 100723</strain>
    </source>
</reference>
<dbReference type="EMBL" id="JACGWT010000009">
    <property type="protein sequence ID" value="MBA8796321.1"/>
    <property type="molecule type" value="Genomic_DNA"/>
</dbReference>
<accession>A0A7W3IUC4</accession>
<evidence type="ECO:0000313" key="3">
    <source>
        <dbReference type="EMBL" id="MBA8795335.1"/>
    </source>
</evidence>
<feature type="transmembrane region" description="Helical" evidence="2">
    <location>
        <begin position="323"/>
        <end position="348"/>
    </location>
</feature>
<gene>
    <name evidence="3" type="ORF">FHX74_002971</name>
    <name evidence="4" type="ORF">FHX74_003974</name>
</gene>
<feature type="transmembrane region" description="Helical" evidence="2">
    <location>
        <begin position="136"/>
        <end position="157"/>
    </location>
</feature>
<dbReference type="RefSeq" id="WP_182560971.1">
    <property type="nucleotide sequence ID" value="NZ_JACGWT010000005.1"/>
</dbReference>
<evidence type="ECO:0000256" key="1">
    <source>
        <dbReference type="SAM" id="MobiDB-lite"/>
    </source>
</evidence>
<feature type="transmembrane region" description="Helical" evidence="2">
    <location>
        <begin position="45"/>
        <end position="63"/>
    </location>
</feature>
<comment type="caution">
    <text evidence="3">The sequence shown here is derived from an EMBL/GenBank/DDBJ whole genome shotgun (WGS) entry which is preliminary data.</text>
</comment>
<dbReference type="AlphaFoldDB" id="A0A7W3IUC4"/>
<keyword evidence="5" id="KW-1185">Reference proteome</keyword>
<keyword evidence="2" id="KW-0472">Membrane</keyword>
<evidence type="ECO:0008006" key="6">
    <source>
        <dbReference type="Google" id="ProtNLM"/>
    </source>
</evidence>
<evidence type="ECO:0000313" key="5">
    <source>
        <dbReference type="Proteomes" id="UP000523079"/>
    </source>
</evidence>
<sequence>MSLAAATERTAPRRTGAEGPAVNDTAAVAPTRPGATPRSARRNPAGVVLGVLALALPVLVYLSRLARLGHWLVDDALISFGYARTLSEGGGFAQQPGAAAVEGFSNPTWTLLLAGLRLLGVFDRGHRLAGVEDTVLVVRALAVVAFVLTLLAIRATARSVLGGPRRTATATLVAGLALALSPAYVIWTGSGLENPLYGLLAAALAALLGTARARGRLFALRTATLAGLLALGLAATRPDGLVFAAAHPLTLLVVAVGAAPRGRGRLRSALRRALPPGAFGVAAFALPAGALLLARHATFGLWVPNTAVAKSQGGLDLGVPARAAGLVSAAGLPLVLLAALSTAVLLVARTRAARPVTQSAATATAAAPLLVCAALGGAGFAVLRPDWMPEYRFATPATVLGSALLGVLAVGAGVAVASPVSGRESPAPRGARWPGRRGPATAVVLAVVAALLAGAAVADDARRLDAFARTPTISGCFVADRYGRLFDLYADRLGVRTGTLVVPDIGGVLLVSRLRVVDLAGLTDRVIARDRGRGDTAAVAEQVFGVVRPTFLHLHRPWDAGLRSDPRLRRDYRAIVPGQDYVRRDVASAAAVAALRPTAVRRVAALVAERRARPLSGCGPWVVDPPPAER</sequence>
<dbReference type="EMBL" id="JACGWT010000005">
    <property type="protein sequence ID" value="MBA8795335.1"/>
    <property type="molecule type" value="Genomic_DNA"/>
</dbReference>
<keyword evidence="2" id="KW-0812">Transmembrane</keyword>